<sequence length="808" mass="88644">MGVPSLMSLLHQNCKQTSETLSLLDRLIRLGRVLRCLCLSGSGWGNSEFVYRERKRTPGQTMDNSWSRTIWGLFLVQLSLAQIELNITCRYAGVYHVEKNGRYSISRTEAADLCKAFNSTLPTLAQMEQALSIGFETCRYGFIDGHVVIPRKTPRFLCAANNTGVYILPSNMSQYDTYCFNASAPLDKEDCSSVTDIPSIFEGQITIGIVNPDGTRYTKKGEYRTNPEDINPSFNPDDDGSSGSAGERSTTGGSTIIQTTYDDVTPTSFQDHESFPSVTSMDSAIISADLEPNEESEEEREKSPSYSGSGIDDDEDFISTTSASTRATSHETIQDWQPWAHGHPNPEEQPQTTAKVTGNAIVDMNRSDDRAHGENSTQESQPSLVPGEKHEDYDGHSSSTTLDIPSNTTQETAVQQQGWEWFLNHPQPPNEDAEPTAETTAQDTYSRQETTSQRQDDSWIGYLDPISHPVEHYNPTGRNMDGKHTETSTHDPMGGGTSFFSDFNEELPLSPPSTPMSTVTSGVTEVIFPGGFDSRNEKFQTDTAPHHSTADPKEGWLEDKGTTHYPPMATAEHNHPQSTSRPHTGLEDGHKHSPAPSPTSLTDGDDGLEYGSLPEDSTTPVEDSFIHFPGKNENTAHSSVTPVTTGLPGVTKPTVSESFIPDNTRVPSDHDDSRAGQPRWPAVTAYSTPVPDGNQGQSEQNPNLKRKPKIPEWLIILSALLALALILAVCIAVNSRRRCGQKKKLVINNGNGAVDDKKTPGLNGDASKSQEMVHLVNKEPFDNQMGQDECMTADETRNLQNVDMKIGV</sequence>
<evidence type="ECO:0000256" key="8">
    <source>
        <dbReference type="ARBA" id="ARBA00022692"/>
    </source>
</evidence>
<dbReference type="CTD" id="960"/>
<dbReference type="CDD" id="cd03516">
    <property type="entry name" value="Link_domain_CD44_like"/>
    <property type="match status" value="1"/>
</dbReference>
<keyword evidence="28" id="KW-1185">Reference proteome</keyword>
<dbReference type="GO" id="GO:0035692">
    <property type="term" value="C:macrophage migration inhibitory factor receptor complex"/>
    <property type="evidence" value="ECO:0007669"/>
    <property type="project" value="TreeGrafter"/>
</dbReference>
<dbReference type="GO" id="GO:0005576">
    <property type="term" value="C:extracellular region"/>
    <property type="evidence" value="ECO:0007669"/>
    <property type="project" value="UniProtKB-SubCell"/>
</dbReference>
<protein>
    <recommendedName>
        <fullName evidence="4">CD44 antigen</fullName>
    </recommendedName>
    <alternativeName>
        <fullName evidence="22">GP90 lymphocyte homing/adhesion receptor</fullName>
    </alternativeName>
    <alternativeName>
        <fullName evidence="21">HUTCH-I</fullName>
    </alternativeName>
    <alternativeName>
        <fullName evidence="23">Hermes antigen</fullName>
    </alternativeName>
    <alternativeName>
        <fullName evidence="20">Hyaluronate receptor</fullName>
    </alternativeName>
    <alternativeName>
        <fullName evidence="18">Phagocytic glycoprotein 1</fullName>
    </alternativeName>
    <alternativeName>
        <fullName evidence="19">Phagocytic glycoprotein I</fullName>
    </alternativeName>
</protein>
<dbReference type="SUPFAM" id="SSF56436">
    <property type="entry name" value="C-type lectin-like"/>
    <property type="match status" value="1"/>
</dbReference>
<dbReference type="Gene3D" id="3.10.100.10">
    <property type="entry name" value="Mannose-Binding Protein A, subunit A"/>
    <property type="match status" value="1"/>
</dbReference>
<name>A0A6P5IL93_PHACI</name>
<evidence type="ECO:0000256" key="24">
    <source>
        <dbReference type="PROSITE-ProRule" id="PRU00323"/>
    </source>
</evidence>
<keyword evidence="9" id="KW-0732">Signal</keyword>
<keyword evidence="16" id="KW-0325">Glycoprotein</keyword>
<feature type="compositionally biased region" description="Basic and acidic residues" evidence="25">
    <location>
        <begin position="480"/>
        <end position="489"/>
    </location>
</feature>
<proteinExistence type="predicted"/>
<keyword evidence="11" id="KW-0654">Proteoglycan</keyword>
<dbReference type="PANTHER" id="PTHR10225:SF6">
    <property type="entry name" value="CD44 ANTIGEN"/>
    <property type="match status" value="1"/>
</dbReference>
<dbReference type="GO" id="GO:0009986">
    <property type="term" value="C:cell surface"/>
    <property type="evidence" value="ECO:0007669"/>
    <property type="project" value="UniProtKB-ARBA"/>
</dbReference>
<evidence type="ECO:0000313" key="28">
    <source>
        <dbReference type="Proteomes" id="UP000515140"/>
    </source>
</evidence>
<evidence type="ECO:0000256" key="22">
    <source>
        <dbReference type="ARBA" id="ARBA00032514"/>
    </source>
</evidence>
<keyword evidence="17" id="KW-0966">Cell projection</keyword>
<dbReference type="InterPro" id="IPR016187">
    <property type="entry name" value="CTDL_fold"/>
</dbReference>
<evidence type="ECO:0000256" key="17">
    <source>
        <dbReference type="ARBA" id="ARBA00023273"/>
    </source>
</evidence>
<gene>
    <name evidence="29" type="primary">CD44</name>
</gene>
<evidence type="ECO:0000259" key="27">
    <source>
        <dbReference type="PROSITE" id="PS50963"/>
    </source>
</evidence>
<evidence type="ECO:0000256" key="15">
    <source>
        <dbReference type="ARBA" id="ARBA00023170"/>
    </source>
</evidence>
<keyword evidence="12 26" id="KW-1133">Transmembrane helix</keyword>
<evidence type="ECO:0000256" key="4">
    <source>
        <dbReference type="ARBA" id="ARBA00020474"/>
    </source>
</evidence>
<feature type="compositionally biased region" description="Low complexity" evidence="25">
    <location>
        <begin position="515"/>
        <end position="524"/>
    </location>
</feature>
<evidence type="ECO:0000256" key="9">
    <source>
        <dbReference type="ARBA" id="ARBA00022729"/>
    </source>
</evidence>
<accession>A0A6P5IL93</accession>
<feature type="compositionally biased region" description="Low complexity" evidence="25">
    <location>
        <begin position="640"/>
        <end position="655"/>
    </location>
</feature>
<evidence type="ECO:0000256" key="21">
    <source>
        <dbReference type="ARBA" id="ARBA00031823"/>
    </source>
</evidence>
<dbReference type="GeneID" id="110192604"/>
<evidence type="ECO:0000256" key="18">
    <source>
        <dbReference type="ARBA" id="ARBA00029917"/>
    </source>
</evidence>
<keyword evidence="5" id="KW-1003">Cell membrane</keyword>
<dbReference type="PRINTS" id="PR00658">
    <property type="entry name" value="CD44"/>
</dbReference>
<feature type="region of interest" description="Disordered" evidence="25">
    <location>
        <begin position="367"/>
        <end position="455"/>
    </location>
</feature>
<feature type="compositionally biased region" description="Polar residues" evidence="25">
    <location>
        <begin position="694"/>
        <end position="703"/>
    </location>
</feature>
<dbReference type="PROSITE" id="PS01241">
    <property type="entry name" value="LINK_1"/>
    <property type="match status" value="1"/>
</dbReference>
<keyword evidence="7" id="KW-0597">Phosphoprotein</keyword>
<feature type="transmembrane region" description="Helical" evidence="26">
    <location>
        <begin position="713"/>
        <end position="734"/>
    </location>
</feature>
<comment type="subcellular location">
    <subcellularLocation>
        <location evidence="2">Cell membrane</location>
        <topology evidence="2">Single-pass type I membrane protein</topology>
    </subcellularLocation>
    <subcellularLocation>
        <location evidence="1">Cell projection</location>
        <location evidence="1">Microvillus</location>
    </subcellularLocation>
    <subcellularLocation>
        <location evidence="3">Secreted</location>
    </subcellularLocation>
</comment>
<evidence type="ECO:0000256" key="10">
    <source>
        <dbReference type="ARBA" id="ARBA00022889"/>
    </source>
</evidence>
<keyword evidence="15" id="KW-0675">Receptor</keyword>
<feature type="domain" description="Link" evidence="27">
    <location>
        <begin position="93"/>
        <end position="181"/>
    </location>
</feature>
<dbReference type="GO" id="GO:0048731">
    <property type="term" value="P:system development"/>
    <property type="evidence" value="ECO:0007669"/>
    <property type="project" value="UniProtKB-ARBA"/>
</dbReference>
<organism evidence="28 29">
    <name type="scientific">Phascolarctos cinereus</name>
    <name type="common">Koala</name>
    <dbReference type="NCBI Taxonomy" id="38626"/>
    <lineage>
        <taxon>Eukaryota</taxon>
        <taxon>Metazoa</taxon>
        <taxon>Chordata</taxon>
        <taxon>Craniata</taxon>
        <taxon>Vertebrata</taxon>
        <taxon>Euteleostomi</taxon>
        <taxon>Mammalia</taxon>
        <taxon>Metatheria</taxon>
        <taxon>Diprotodontia</taxon>
        <taxon>Phascolarctidae</taxon>
        <taxon>Phascolarctos</taxon>
    </lineage>
</organism>
<dbReference type="GO" id="GO:0007155">
    <property type="term" value="P:cell adhesion"/>
    <property type="evidence" value="ECO:0007669"/>
    <property type="project" value="UniProtKB-KW"/>
</dbReference>
<keyword evidence="8 26" id="KW-0812">Transmembrane</keyword>
<dbReference type="GO" id="GO:0005902">
    <property type="term" value="C:microvillus"/>
    <property type="evidence" value="ECO:0007669"/>
    <property type="project" value="UniProtKB-SubCell"/>
</dbReference>
<dbReference type="InterPro" id="IPR000538">
    <property type="entry name" value="Link_dom"/>
</dbReference>
<keyword evidence="13 26" id="KW-0472">Membrane</keyword>
<feature type="compositionally biased region" description="Polar residues" evidence="25">
    <location>
        <begin position="396"/>
        <end position="418"/>
    </location>
</feature>
<evidence type="ECO:0000256" key="26">
    <source>
        <dbReference type="SAM" id="Phobius"/>
    </source>
</evidence>
<dbReference type="Proteomes" id="UP000515140">
    <property type="component" value="Unplaced"/>
</dbReference>
<dbReference type="Pfam" id="PF00193">
    <property type="entry name" value="Xlink"/>
    <property type="match status" value="1"/>
</dbReference>
<dbReference type="GO" id="GO:0004896">
    <property type="term" value="F:cytokine receptor activity"/>
    <property type="evidence" value="ECO:0007669"/>
    <property type="project" value="TreeGrafter"/>
</dbReference>
<dbReference type="GO" id="GO:0006954">
    <property type="term" value="P:inflammatory response"/>
    <property type="evidence" value="ECO:0007669"/>
    <property type="project" value="TreeGrafter"/>
</dbReference>
<dbReference type="InterPro" id="IPR016186">
    <property type="entry name" value="C-type_lectin-like/link_sf"/>
</dbReference>
<evidence type="ECO:0000256" key="6">
    <source>
        <dbReference type="ARBA" id="ARBA00022525"/>
    </source>
</evidence>
<feature type="region of interest" description="Disordered" evidence="25">
    <location>
        <begin position="290"/>
        <end position="317"/>
    </location>
</feature>
<evidence type="ECO:0000256" key="3">
    <source>
        <dbReference type="ARBA" id="ARBA00004613"/>
    </source>
</evidence>
<feature type="compositionally biased region" description="Polar residues" evidence="25">
    <location>
        <begin position="374"/>
        <end position="383"/>
    </location>
</feature>
<evidence type="ECO:0000256" key="1">
    <source>
        <dbReference type="ARBA" id="ARBA00004105"/>
    </source>
</evidence>
<dbReference type="KEGG" id="pcw:110192604"/>
<evidence type="ECO:0000256" key="2">
    <source>
        <dbReference type="ARBA" id="ARBA00004251"/>
    </source>
</evidence>
<dbReference type="GO" id="GO:0070374">
    <property type="term" value="P:positive regulation of ERK1 and ERK2 cascade"/>
    <property type="evidence" value="ECO:0007669"/>
    <property type="project" value="TreeGrafter"/>
</dbReference>
<feature type="compositionally biased region" description="Polar residues" evidence="25">
    <location>
        <begin position="437"/>
        <end position="453"/>
    </location>
</feature>
<keyword evidence="14" id="KW-1015">Disulfide bond</keyword>
<dbReference type="FunFam" id="3.10.100.10:FF:000004">
    <property type="entry name" value="CD44 antigen isoform X2"/>
    <property type="match status" value="1"/>
</dbReference>
<evidence type="ECO:0000256" key="16">
    <source>
        <dbReference type="ARBA" id="ARBA00023180"/>
    </source>
</evidence>
<evidence type="ECO:0000256" key="11">
    <source>
        <dbReference type="ARBA" id="ARBA00022974"/>
    </source>
</evidence>
<reference evidence="29" key="1">
    <citation type="submission" date="2025-08" db="UniProtKB">
        <authorList>
            <consortium name="RefSeq"/>
        </authorList>
    </citation>
    <scope>IDENTIFICATION</scope>
    <source>
        <tissue evidence="29">Spleen</tissue>
    </source>
</reference>
<keyword evidence="10" id="KW-0130">Cell adhesion</keyword>
<dbReference type="PANTHER" id="PTHR10225">
    <property type="entry name" value="HYALURONAN RECEPTOR"/>
    <property type="match status" value="1"/>
</dbReference>
<dbReference type="GO" id="GO:0009653">
    <property type="term" value="P:anatomical structure morphogenesis"/>
    <property type="evidence" value="ECO:0007669"/>
    <property type="project" value="UniProtKB-ARBA"/>
</dbReference>
<dbReference type="AlphaFoldDB" id="A0A6P5IL93"/>
<evidence type="ECO:0000313" key="29">
    <source>
        <dbReference type="RefSeq" id="XP_020819504.1"/>
    </source>
</evidence>
<evidence type="ECO:0000256" key="25">
    <source>
        <dbReference type="SAM" id="MobiDB-lite"/>
    </source>
</evidence>
<dbReference type="PROSITE" id="PS50963">
    <property type="entry name" value="LINK_2"/>
    <property type="match status" value="1"/>
</dbReference>
<dbReference type="InterPro" id="IPR043210">
    <property type="entry name" value="CD44_antigen-like"/>
</dbReference>
<evidence type="ECO:0000256" key="12">
    <source>
        <dbReference type="ARBA" id="ARBA00022989"/>
    </source>
</evidence>
<dbReference type="SMART" id="SM00445">
    <property type="entry name" value="LINK"/>
    <property type="match status" value="1"/>
</dbReference>
<feature type="region of interest" description="Disordered" evidence="25">
    <location>
        <begin position="477"/>
        <end position="679"/>
    </location>
</feature>
<keyword evidence="6" id="KW-0964">Secreted</keyword>
<feature type="compositionally biased region" description="Basic and acidic residues" evidence="25">
    <location>
        <begin position="534"/>
        <end position="562"/>
    </location>
</feature>
<dbReference type="PRINTS" id="PR01265">
    <property type="entry name" value="LINKMODULE"/>
</dbReference>
<dbReference type="GO" id="GO:0042981">
    <property type="term" value="P:regulation of apoptotic process"/>
    <property type="evidence" value="ECO:0007669"/>
    <property type="project" value="UniProtKB-ARBA"/>
</dbReference>
<dbReference type="GO" id="GO:0005540">
    <property type="term" value="F:hyaluronic acid binding"/>
    <property type="evidence" value="ECO:0007669"/>
    <property type="project" value="InterPro"/>
</dbReference>
<feature type="region of interest" description="Disordered" evidence="25">
    <location>
        <begin position="216"/>
        <end position="254"/>
    </location>
</feature>
<dbReference type="InParanoid" id="A0A6P5IL93"/>
<feature type="region of interest" description="Disordered" evidence="25">
    <location>
        <begin position="686"/>
        <end position="705"/>
    </location>
</feature>
<dbReference type="FunCoup" id="A0A6P5IL93">
    <property type="interactions" value="1038"/>
</dbReference>
<dbReference type="GO" id="GO:0016323">
    <property type="term" value="C:basolateral plasma membrane"/>
    <property type="evidence" value="ECO:0007669"/>
    <property type="project" value="TreeGrafter"/>
</dbReference>
<evidence type="ECO:0000256" key="20">
    <source>
        <dbReference type="ARBA" id="ARBA00031179"/>
    </source>
</evidence>
<comment type="caution">
    <text evidence="24">Lacks conserved residue(s) required for the propagation of feature annotation.</text>
</comment>
<evidence type="ECO:0000256" key="14">
    <source>
        <dbReference type="ARBA" id="ARBA00023157"/>
    </source>
</evidence>
<evidence type="ECO:0000256" key="7">
    <source>
        <dbReference type="ARBA" id="ARBA00022553"/>
    </source>
</evidence>
<evidence type="ECO:0000256" key="19">
    <source>
        <dbReference type="ARBA" id="ARBA00029928"/>
    </source>
</evidence>
<dbReference type="RefSeq" id="XP_020819504.1">
    <property type="nucleotide sequence ID" value="XM_020963845.1"/>
</dbReference>
<dbReference type="InterPro" id="IPR001231">
    <property type="entry name" value="CD44_antigen"/>
</dbReference>
<evidence type="ECO:0000256" key="23">
    <source>
        <dbReference type="ARBA" id="ARBA00032917"/>
    </source>
</evidence>
<evidence type="ECO:0000256" key="5">
    <source>
        <dbReference type="ARBA" id="ARBA00022475"/>
    </source>
</evidence>
<evidence type="ECO:0000256" key="13">
    <source>
        <dbReference type="ARBA" id="ARBA00023136"/>
    </source>
</evidence>